<evidence type="ECO:0000259" key="2">
    <source>
        <dbReference type="Pfam" id="PF13251"/>
    </source>
</evidence>
<name>A0A1Y2G3Y0_9BASI</name>
<organism evidence="3 4">
    <name type="scientific">Leucosporidium creatinivorum</name>
    <dbReference type="NCBI Taxonomy" id="106004"/>
    <lineage>
        <taxon>Eukaryota</taxon>
        <taxon>Fungi</taxon>
        <taxon>Dikarya</taxon>
        <taxon>Basidiomycota</taxon>
        <taxon>Pucciniomycotina</taxon>
        <taxon>Microbotryomycetes</taxon>
        <taxon>Leucosporidiales</taxon>
        <taxon>Leucosporidium</taxon>
    </lineage>
</organism>
<dbReference type="AlphaFoldDB" id="A0A1Y2G3Y0"/>
<dbReference type="PANTHER" id="PTHR13366:SF0">
    <property type="entry name" value="HEAT REPEAT-CONTAINING PROTEIN 6"/>
    <property type="match status" value="1"/>
</dbReference>
<feature type="domain" description="DUF4042" evidence="2">
    <location>
        <begin position="203"/>
        <end position="372"/>
    </location>
</feature>
<dbReference type="Gene3D" id="1.25.10.10">
    <property type="entry name" value="Leucine-rich Repeat Variant"/>
    <property type="match status" value="2"/>
</dbReference>
<evidence type="ECO:0000313" key="4">
    <source>
        <dbReference type="Proteomes" id="UP000193467"/>
    </source>
</evidence>
<evidence type="ECO:0000313" key="3">
    <source>
        <dbReference type="EMBL" id="ORY92635.1"/>
    </source>
</evidence>
<dbReference type="InterPro" id="IPR016024">
    <property type="entry name" value="ARM-type_fold"/>
</dbReference>
<dbReference type="InterPro" id="IPR011989">
    <property type="entry name" value="ARM-like"/>
</dbReference>
<keyword evidence="4" id="KW-1185">Reference proteome</keyword>
<dbReference type="Proteomes" id="UP000193467">
    <property type="component" value="Unassembled WGS sequence"/>
</dbReference>
<proteinExistence type="predicted"/>
<dbReference type="EMBL" id="MCGR01000001">
    <property type="protein sequence ID" value="ORY92635.1"/>
    <property type="molecule type" value="Genomic_DNA"/>
</dbReference>
<reference evidence="3 4" key="1">
    <citation type="submission" date="2016-07" db="EMBL/GenBank/DDBJ databases">
        <title>Pervasive Adenine N6-methylation of Active Genes in Fungi.</title>
        <authorList>
            <consortium name="DOE Joint Genome Institute"/>
            <person name="Mondo S.J."/>
            <person name="Dannebaum R.O."/>
            <person name="Kuo R.C."/>
            <person name="Labutti K."/>
            <person name="Haridas S."/>
            <person name="Kuo A."/>
            <person name="Salamov A."/>
            <person name="Ahrendt S.R."/>
            <person name="Lipzen A."/>
            <person name="Sullivan W."/>
            <person name="Andreopoulos W.B."/>
            <person name="Clum A."/>
            <person name="Lindquist E."/>
            <person name="Daum C."/>
            <person name="Ramamoorthy G.K."/>
            <person name="Gryganskyi A."/>
            <person name="Culley D."/>
            <person name="Magnuson J.K."/>
            <person name="James T.Y."/>
            <person name="O'Malley M.A."/>
            <person name="Stajich J.E."/>
            <person name="Spatafora J.W."/>
            <person name="Visel A."/>
            <person name="Grigoriev I.V."/>
        </authorList>
    </citation>
    <scope>NUCLEOTIDE SEQUENCE [LARGE SCALE GENOMIC DNA]</scope>
    <source>
        <strain evidence="3 4">62-1032</strain>
    </source>
</reference>
<dbReference type="InParanoid" id="A0A1Y2G3Y0"/>
<sequence>MWASSLKGSSCSTRTLEAYDRVLQGVTPLLLDPSLPLRIQAAGCLLQYSSTGTSAVLRKHILSITSTISKALAPFQYTTQHSPSGLGSLRFVSTCFRVLSALLGKLSPLPPEAVTSSVALLGTWVYHRPGLAGSASPAPDRGRVTPSGGALAFGVMGGFLPTSPQKKSTRSMSRSSSRSSLSGWGSESEEDEGQVEKRQGSVQVRLDALSCLRTLAINDPKLLYTQWNLFLADSPYLRHRPSLINLVESDPSSSVRLRACAALDAMLSESAPYLAIAEDRPTKASFTSLSSRLGEVVSELHLKLASLISSPASSRHPEFLLALLRLAKTLGDNSPYSRMSRPLAQPLASVVLPLLKARDPQYAIAAASAVASIAQNALSQPSAGKPLLNAAEIAYQSLSILQGPSDPELDVEAWTLLGTTASRAEGFDLSDGLHRLALQAARSSDASRPISRPITSALPPTLRHEPITSQALKLVGDDEASVRAAASRALGLLVKTSLFDSELLATIIDSIMRLCKEEDPVRSTASWSLANSCDVLTPNNSTSIDLGSLLSSSLALASSAHGEKIQANALRAIGSTLKVASPTSSLAIETTRLEEAVASLCEGLKSGPAKVRWNAASAITNALLSPLLTSPTSPPPILALALPSLLLLALSSTLSSSACPNYKVRIQATSGLLVARKEMFGSGEQGAEAFEMVRGRVGEGLREVKGEEEGVAVKERVHWSQLVLKLERCTKHLESLAVAEDVEVATRELSIS</sequence>
<gene>
    <name evidence="3" type="ORF">BCR35DRAFT_336944</name>
</gene>
<protein>
    <recommendedName>
        <fullName evidence="2">DUF4042 domain-containing protein</fullName>
    </recommendedName>
</protein>
<dbReference type="InterPro" id="IPR025283">
    <property type="entry name" value="DUF4042"/>
</dbReference>
<comment type="caution">
    <text evidence="3">The sequence shown here is derived from an EMBL/GenBank/DDBJ whole genome shotgun (WGS) entry which is preliminary data.</text>
</comment>
<accession>A0A1Y2G3Y0</accession>
<evidence type="ECO:0000256" key="1">
    <source>
        <dbReference type="SAM" id="MobiDB-lite"/>
    </source>
</evidence>
<dbReference type="InterPro" id="IPR052107">
    <property type="entry name" value="HEAT6"/>
</dbReference>
<dbReference type="PANTHER" id="PTHR13366">
    <property type="entry name" value="MALARIA ANTIGEN-RELATED"/>
    <property type="match status" value="1"/>
</dbReference>
<dbReference type="Pfam" id="PF13251">
    <property type="entry name" value="DUF4042"/>
    <property type="match status" value="1"/>
</dbReference>
<feature type="compositionally biased region" description="Low complexity" evidence="1">
    <location>
        <begin position="170"/>
        <end position="186"/>
    </location>
</feature>
<dbReference type="SUPFAM" id="SSF48371">
    <property type="entry name" value="ARM repeat"/>
    <property type="match status" value="1"/>
</dbReference>
<dbReference type="OrthoDB" id="422637at2759"/>
<feature type="region of interest" description="Disordered" evidence="1">
    <location>
        <begin position="161"/>
        <end position="199"/>
    </location>
</feature>